<protein>
    <submittedName>
        <fullName evidence="1">Uncharacterized protein</fullName>
    </submittedName>
</protein>
<dbReference type="EMBL" id="FNXB01000054">
    <property type="protein sequence ID" value="SEI19047.1"/>
    <property type="molecule type" value="Genomic_DNA"/>
</dbReference>
<dbReference type="OrthoDB" id="8391094at2"/>
<evidence type="ECO:0000313" key="1">
    <source>
        <dbReference type="EMBL" id="SEI19047.1"/>
    </source>
</evidence>
<reference evidence="3" key="2">
    <citation type="submission" date="2016-10" db="EMBL/GenBank/DDBJ databases">
        <authorList>
            <person name="Wibberg D."/>
        </authorList>
    </citation>
    <scope>NUCLEOTIDE SEQUENCE [LARGE SCALE GENOMIC DNA]</scope>
</reference>
<evidence type="ECO:0000313" key="3">
    <source>
        <dbReference type="Proteomes" id="UP000183063"/>
    </source>
</evidence>
<evidence type="ECO:0000313" key="2">
    <source>
        <dbReference type="EMBL" id="SEP15312.1"/>
    </source>
</evidence>
<dbReference type="AlphaFoldDB" id="A0A1H8VIM7"/>
<accession>A0A1H8VIM7</accession>
<proteinExistence type="predicted"/>
<evidence type="ECO:0000313" key="4">
    <source>
        <dbReference type="Proteomes" id="UP000198939"/>
    </source>
</evidence>
<dbReference type="RefSeq" id="WP_072381262.1">
    <property type="nucleotide sequence ID" value="NZ_FNXB01000054.1"/>
</dbReference>
<sequence>MNFLASVDLTDEHLDTVTTSIKGWCANRKVDLDGPSARAAIALALELLSTRPSITSEELLEILSNRLSSVGSD</sequence>
<dbReference type="Proteomes" id="UP000198939">
    <property type="component" value="Unassembled WGS sequence"/>
</dbReference>
<name>A0A1H8VIM7_9HYPH</name>
<keyword evidence="4" id="KW-1185">Reference proteome</keyword>
<dbReference type="Proteomes" id="UP000183063">
    <property type="component" value="Unassembled WGS sequence"/>
</dbReference>
<reference evidence="2 4" key="3">
    <citation type="submission" date="2016-10" db="EMBL/GenBank/DDBJ databases">
        <authorList>
            <person name="Varghese N."/>
            <person name="Submissions S."/>
        </authorList>
    </citation>
    <scope>NUCLEOTIDE SEQUENCE [LARGE SCALE GENOMIC DNA]</scope>
    <source>
        <strain evidence="2 4">CGMCC 1.7071</strain>
    </source>
</reference>
<reference evidence="1" key="1">
    <citation type="submission" date="2016-10" db="EMBL/GenBank/DDBJ databases">
        <authorList>
            <person name="de Groot N.N."/>
        </authorList>
    </citation>
    <scope>NUCLEOTIDE SEQUENCE [LARGE SCALE GENOMIC DNA]</scope>
    <source>
        <strain evidence="1">CCBAU85039</strain>
    </source>
</reference>
<gene>
    <name evidence="1" type="ORF">RTCCBAU85039_6065</name>
    <name evidence="2" type="ORF">SAMN05216228_104320</name>
</gene>
<dbReference type="EMBL" id="FOCV01000043">
    <property type="protein sequence ID" value="SEP15312.1"/>
    <property type="molecule type" value="Genomic_DNA"/>
</dbReference>
<organism evidence="1 3">
    <name type="scientific">Rhizobium tibeticum</name>
    <dbReference type="NCBI Taxonomy" id="501024"/>
    <lineage>
        <taxon>Bacteria</taxon>
        <taxon>Pseudomonadati</taxon>
        <taxon>Pseudomonadota</taxon>
        <taxon>Alphaproteobacteria</taxon>
        <taxon>Hyphomicrobiales</taxon>
        <taxon>Rhizobiaceae</taxon>
        <taxon>Rhizobium/Agrobacterium group</taxon>
        <taxon>Rhizobium</taxon>
    </lineage>
</organism>